<dbReference type="GO" id="GO:0030681">
    <property type="term" value="C:multimeric ribonuclease P complex"/>
    <property type="evidence" value="ECO:0007669"/>
    <property type="project" value="TreeGrafter"/>
</dbReference>
<dbReference type="GO" id="GO:0001682">
    <property type="term" value="P:tRNA 5'-leader removal"/>
    <property type="evidence" value="ECO:0007669"/>
    <property type="project" value="InterPro"/>
</dbReference>
<accession>A0A9P0MID9</accession>
<keyword evidence="2" id="KW-1185">Reference proteome</keyword>
<evidence type="ECO:0000313" key="2">
    <source>
        <dbReference type="Proteomes" id="UP001152798"/>
    </source>
</evidence>
<proteinExistence type="predicted"/>
<dbReference type="GO" id="GO:0000171">
    <property type="term" value="F:ribonuclease MRP activity"/>
    <property type="evidence" value="ECO:0007669"/>
    <property type="project" value="TreeGrafter"/>
</dbReference>
<dbReference type="GO" id="GO:0004526">
    <property type="term" value="F:ribonuclease P activity"/>
    <property type="evidence" value="ECO:0007669"/>
    <property type="project" value="TreeGrafter"/>
</dbReference>
<dbReference type="OrthoDB" id="446759at2759"/>
<dbReference type="InterPro" id="IPR013893">
    <property type="entry name" value="RNase_P_Rpp40"/>
</dbReference>
<sequence length="355" mass="41295">MLAPDLFKIKPSKDNVHFIDTNLDNDIIKKNIIGHHFNHGIVAVFPDTLQIWSKVKESLSHDSDYYLFSNFPIYHFIDYAFIEAFVKKGEVTALSVEKMLDVENCCCLTPTGILVLSLQRNHFLEMGIEQGPAVKIKEIDNRYLIFIDLKEKCFNPKKKNFQRVYNRLKATNLKMDIILLWEPEDTKICPSSVASYFHGKGIDCYESELNYEEKRHYEVMLPKFETSNFEMFEWLGIYLLGGPDTNDDNTQEYLSTYQHPEDSEIIGQVLTLKWTGFVSSRRILKLLDIMREYVSVRPGIPWVALHVHGFDDAPLSWNLQPHKFTTRGDNNYSLVFNSSMKVKVCKTFTSFKKIC</sequence>
<gene>
    <name evidence="1" type="ORF">NEZAVI_LOCUS6464</name>
</gene>
<dbReference type="GO" id="GO:0000172">
    <property type="term" value="C:ribonuclease MRP complex"/>
    <property type="evidence" value="ECO:0007669"/>
    <property type="project" value="TreeGrafter"/>
</dbReference>
<dbReference type="AlphaFoldDB" id="A0A9P0MID9"/>
<name>A0A9P0MID9_NEZVI</name>
<evidence type="ECO:0000313" key="1">
    <source>
        <dbReference type="EMBL" id="CAH1396384.1"/>
    </source>
</evidence>
<dbReference type="PANTHER" id="PTHR15396:SF1">
    <property type="entry name" value="RIBONUCLEASE P PROTEIN SUBUNIT P40"/>
    <property type="match status" value="1"/>
</dbReference>
<dbReference type="Proteomes" id="UP001152798">
    <property type="component" value="Chromosome 3"/>
</dbReference>
<protein>
    <submittedName>
        <fullName evidence="1">Uncharacterized protein</fullName>
    </submittedName>
</protein>
<dbReference type="PANTHER" id="PTHR15396">
    <property type="entry name" value="RIBONUCLEASE P PROTEIN SUBUNIT P40"/>
    <property type="match status" value="1"/>
</dbReference>
<organism evidence="1 2">
    <name type="scientific">Nezara viridula</name>
    <name type="common">Southern green stink bug</name>
    <name type="synonym">Cimex viridulus</name>
    <dbReference type="NCBI Taxonomy" id="85310"/>
    <lineage>
        <taxon>Eukaryota</taxon>
        <taxon>Metazoa</taxon>
        <taxon>Ecdysozoa</taxon>
        <taxon>Arthropoda</taxon>
        <taxon>Hexapoda</taxon>
        <taxon>Insecta</taxon>
        <taxon>Pterygota</taxon>
        <taxon>Neoptera</taxon>
        <taxon>Paraneoptera</taxon>
        <taxon>Hemiptera</taxon>
        <taxon>Heteroptera</taxon>
        <taxon>Panheteroptera</taxon>
        <taxon>Pentatomomorpha</taxon>
        <taxon>Pentatomoidea</taxon>
        <taxon>Pentatomidae</taxon>
        <taxon>Pentatominae</taxon>
        <taxon>Nezara</taxon>
    </lineage>
</organism>
<dbReference type="GO" id="GO:0000447">
    <property type="term" value="P:endonucleolytic cleavage in ITS1 to separate SSU-rRNA from 5.8S rRNA and LSU-rRNA from tricistronic rRNA transcript (SSU-rRNA, 5.8S rRNA, LSU-rRNA)"/>
    <property type="evidence" value="ECO:0007669"/>
    <property type="project" value="TreeGrafter"/>
</dbReference>
<dbReference type="Pfam" id="PF08584">
    <property type="entry name" value="Ribonuc_P_40"/>
    <property type="match status" value="1"/>
</dbReference>
<dbReference type="EMBL" id="OV725079">
    <property type="protein sequence ID" value="CAH1396384.1"/>
    <property type="molecule type" value="Genomic_DNA"/>
</dbReference>
<reference evidence="1" key="1">
    <citation type="submission" date="2022-01" db="EMBL/GenBank/DDBJ databases">
        <authorList>
            <person name="King R."/>
        </authorList>
    </citation>
    <scope>NUCLEOTIDE SEQUENCE</scope>
</reference>